<comment type="cofactor">
    <cofactor evidence="1">
        <name>Zn(2+)</name>
        <dbReference type="ChEBI" id="CHEBI:29105"/>
    </cofactor>
</comment>
<dbReference type="SUPFAM" id="SSF55486">
    <property type="entry name" value="Metalloproteases ('zincins'), catalytic domain"/>
    <property type="match status" value="1"/>
</dbReference>
<dbReference type="PANTHER" id="PTHR45726">
    <property type="entry name" value="LEUKOTRIENE A-4 HYDROLASE"/>
    <property type="match status" value="1"/>
</dbReference>
<keyword evidence="8" id="KW-0862">Zinc</keyword>
<gene>
    <name evidence="11" type="primary">Necator_chrIV.g14398</name>
    <name evidence="11" type="ORF">RB195_001104</name>
</gene>
<dbReference type="SUPFAM" id="SSF63737">
    <property type="entry name" value="Leukotriene A4 hydrolase N-terminal domain"/>
    <property type="match status" value="1"/>
</dbReference>
<evidence type="ECO:0000313" key="12">
    <source>
        <dbReference type="Proteomes" id="UP001303046"/>
    </source>
</evidence>
<keyword evidence="6" id="KW-0479">Metal-binding</keyword>
<dbReference type="InterPro" id="IPR027268">
    <property type="entry name" value="Peptidase_M4/M1_CTD_sf"/>
</dbReference>
<dbReference type="CDD" id="cd09599">
    <property type="entry name" value="M1_LTA4H"/>
    <property type="match status" value="1"/>
</dbReference>
<dbReference type="PANTHER" id="PTHR45726:SF3">
    <property type="entry name" value="LEUKOTRIENE A-4 HYDROLASE"/>
    <property type="match status" value="1"/>
</dbReference>
<evidence type="ECO:0000256" key="1">
    <source>
        <dbReference type="ARBA" id="ARBA00001947"/>
    </source>
</evidence>
<dbReference type="InterPro" id="IPR029063">
    <property type="entry name" value="SAM-dependent_MTases_sf"/>
</dbReference>
<dbReference type="Gene3D" id="2.60.40.1730">
    <property type="entry name" value="tricorn interacting facor f3 domain"/>
    <property type="match status" value="1"/>
</dbReference>
<dbReference type="Gene3D" id="1.25.40.320">
    <property type="entry name" value="Peptidase M1, leukotriene A4 hydrolase/aminopeptidase C-terminal domain"/>
    <property type="match status" value="1"/>
</dbReference>
<evidence type="ECO:0000313" key="11">
    <source>
        <dbReference type="EMBL" id="KAK6748270.1"/>
    </source>
</evidence>
<accession>A0ABR1DDE6</accession>
<sequence>MDSTFVRPIVIDENVTLDIHQELETDVGGVVWDSALVAAHYFIKHKTKYSGKKVLELGSGTGICGLTLAALAADVIITDLPPRLPLLEKNFEANRSNCIGSVTIQALDWSDPGAVPDVDVLSFSGSMYRDPATSSNYDQIKVIHYSLDWKVDFVEKKITGSILMTLKASTHVDKVILDGNNLSISSIKMNGQDLKYNIEKGTPIGDKIIIHTTSLSEGQEVKIEIKYCTAKEATALQFLDKELTADKKGPYLFSQCQAIHARSVMPCMDTPSVKSVYDAHVKVPSGLICLMSAIGKEVKVDGDATTYTFSQPVAIPSYLLAIVVGHMERREISSRCAVWCEPSIVVSAKWEFESTEKILQVAEQIAGPYRWGRYDLVVLPPTFPFGGMENPCLTFVTPTLLSGDRSLVNVVAHEIAHSWTGNLVTNASWEHFWLNEGFTVFLERKIHGRLQGEPERQFESECGYDEALTVAVKTFGDSHEFTKLIQDQRGIDPDDAFSSVPYEKGSAFLFTIEQLLGEPERFEQFLRKYIEKYAYQSITTDVWKKELYSFFADKKAVLDTIPWQKWLLEPGMPPKPKYDSRLMEACRSLAAEWTSAPDGAPPAESSAFEKMSPTQKVATLDKIRLSGRFTAAKMPALTSSFKLDEAKNCELKFSWLMLGLDTQWSPIIPKALAFVLSVGRMKFCKPIYRSLFNWPAARASAVQQFENNRKNMHPITAGIIAKLLT</sequence>
<dbReference type="SUPFAM" id="SSF53335">
    <property type="entry name" value="S-adenosyl-L-methionine-dependent methyltransferases"/>
    <property type="match status" value="1"/>
</dbReference>
<dbReference type="InterPro" id="IPR001930">
    <property type="entry name" value="Peptidase_M1"/>
</dbReference>
<dbReference type="SUPFAM" id="SSF48371">
    <property type="entry name" value="ARM repeat"/>
    <property type="match status" value="1"/>
</dbReference>
<dbReference type="InterPro" id="IPR038502">
    <property type="entry name" value="M1_LTA-4_hydro/amino_C_sf"/>
</dbReference>
<reference evidence="11 12" key="1">
    <citation type="submission" date="2023-08" db="EMBL/GenBank/DDBJ databases">
        <title>A Necator americanus chromosomal reference genome.</title>
        <authorList>
            <person name="Ilik V."/>
            <person name="Petrzelkova K.J."/>
            <person name="Pardy F."/>
            <person name="Fuh T."/>
            <person name="Niatou-Singa F.S."/>
            <person name="Gouil Q."/>
            <person name="Baker L."/>
            <person name="Ritchie M.E."/>
            <person name="Jex A.R."/>
            <person name="Gazzola D."/>
            <person name="Li H."/>
            <person name="Toshio Fujiwara R."/>
            <person name="Zhan B."/>
            <person name="Aroian R.V."/>
            <person name="Pafco B."/>
            <person name="Schwarz E.M."/>
        </authorList>
    </citation>
    <scope>NUCLEOTIDE SEQUENCE [LARGE SCALE GENOMIC DNA]</scope>
    <source>
        <strain evidence="11 12">Aroian</strain>
        <tissue evidence="11">Whole animal</tissue>
    </source>
</reference>
<feature type="domain" description="Peptidase M1 leukotriene A4 hydrolase/aminopeptidase C-terminal" evidence="10">
    <location>
        <begin position="581"/>
        <end position="724"/>
    </location>
</feature>
<dbReference type="InterPro" id="IPR019410">
    <property type="entry name" value="Methyltransf_16"/>
</dbReference>
<dbReference type="CDD" id="cd02440">
    <property type="entry name" value="AdoMet_MTases"/>
    <property type="match status" value="1"/>
</dbReference>
<evidence type="ECO:0000256" key="7">
    <source>
        <dbReference type="ARBA" id="ARBA00022801"/>
    </source>
</evidence>
<keyword evidence="12" id="KW-1185">Reference proteome</keyword>
<keyword evidence="7" id="KW-0378">Hydrolase</keyword>
<keyword evidence="9" id="KW-0482">Metalloprotease</keyword>
<evidence type="ECO:0000259" key="10">
    <source>
        <dbReference type="SMART" id="SM01263"/>
    </source>
</evidence>
<dbReference type="InterPro" id="IPR016024">
    <property type="entry name" value="ARM-type_fold"/>
</dbReference>
<evidence type="ECO:0000256" key="2">
    <source>
        <dbReference type="ARBA" id="ARBA00004496"/>
    </source>
</evidence>
<dbReference type="PRINTS" id="PR00756">
    <property type="entry name" value="ALADIPTASE"/>
</dbReference>
<organism evidence="11 12">
    <name type="scientific">Necator americanus</name>
    <name type="common">Human hookworm</name>
    <dbReference type="NCBI Taxonomy" id="51031"/>
    <lineage>
        <taxon>Eukaryota</taxon>
        <taxon>Metazoa</taxon>
        <taxon>Ecdysozoa</taxon>
        <taxon>Nematoda</taxon>
        <taxon>Chromadorea</taxon>
        <taxon>Rhabditida</taxon>
        <taxon>Rhabditina</taxon>
        <taxon>Rhabditomorpha</taxon>
        <taxon>Strongyloidea</taxon>
        <taxon>Ancylostomatidae</taxon>
        <taxon>Bunostominae</taxon>
        <taxon>Necator</taxon>
    </lineage>
</organism>
<evidence type="ECO:0000256" key="5">
    <source>
        <dbReference type="ARBA" id="ARBA00022670"/>
    </source>
</evidence>
<dbReference type="EMBL" id="JAVFWL010000004">
    <property type="protein sequence ID" value="KAK6748270.1"/>
    <property type="molecule type" value="Genomic_DNA"/>
</dbReference>
<dbReference type="SMART" id="SM01263">
    <property type="entry name" value="Leuk-A4-hydro_C"/>
    <property type="match status" value="1"/>
</dbReference>
<comment type="subcellular location">
    <subcellularLocation>
        <location evidence="2">Cytoplasm</location>
    </subcellularLocation>
</comment>
<protein>
    <recommendedName>
        <fullName evidence="10">Peptidase M1 leukotriene A4 hydrolase/aminopeptidase C-terminal domain-containing protein</fullName>
    </recommendedName>
</protein>
<dbReference type="Pfam" id="PF17900">
    <property type="entry name" value="Peptidase_M1_N"/>
    <property type="match status" value="1"/>
</dbReference>
<dbReference type="Gene3D" id="3.40.50.150">
    <property type="entry name" value="Vaccinia Virus protein VP39"/>
    <property type="match status" value="1"/>
</dbReference>
<dbReference type="Pfam" id="PF09127">
    <property type="entry name" value="Leuk-A4-hydro_C"/>
    <property type="match status" value="1"/>
</dbReference>
<dbReference type="InterPro" id="IPR014782">
    <property type="entry name" value="Peptidase_M1_dom"/>
</dbReference>
<evidence type="ECO:0000256" key="8">
    <source>
        <dbReference type="ARBA" id="ARBA00022833"/>
    </source>
</evidence>
<dbReference type="InterPro" id="IPR042097">
    <property type="entry name" value="Aminopeptidase_N-like_N_sf"/>
</dbReference>
<dbReference type="InterPro" id="IPR015211">
    <property type="entry name" value="Peptidase_M1_C"/>
</dbReference>
<comment type="caution">
    <text evidence="11">The sequence shown here is derived from an EMBL/GenBank/DDBJ whole genome shotgun (WGS) entry which is preliminary data.</text>
</comment>
<evidence type="ECO:0000256" key="3">
    <source>
        <dbReference type="ARBA" id="ARBA00010136"/>
    </source>
</evidence>
<dbReference type="Proteomes" id="UP001303046">
    <property type="component" value="Unassembled WGS sequence"/>
</dbReference>
<dbReference type="Gene3D" id="1.10.390.10">
    <property type="entry name" value="Neutral Protease Domain 2"/>
    <property type="match status" value="1"/>
</dbReference>
<keyword evidence="4" id="KW-0963">Cytoplasm</keyword>
<evidence type="ECO:0000256" key="4">
    <source>
        <dbReference type="ARBA" id="ARBA00022490"/>
    </source>
</evidence>
<evidence type="ECO:0000256" key="9">
    <source>
        <dbReference type="ARBA" id="ARBA00023049"/>
    </source>
</evidence>
<dbReference type="Gene3D" id="3.30.2010.30">
    <property type="match status" value="1"/>
</dbReference>
<dbReference type="Pfam" id="PF10294">
    <property type="entry name" value="Methyltransf_16"/>
    <property type="match status" value="1"/>
</dbReference>
<name>A0ABR1DDE6_NECAM</name>
<dbReference type="InterPro" id="IPR049980">
    <property type="entry name" value="LTA4H_cat"/>
</dbReference>
<proteinExistence type="inferred from homology"/>
<dbReference type="InterPro" id="IPR034015">
    <property type="entry name" value="M1_LTA4H"/>
</dbReference>
<dbReference type="Pfam" id="PF01433">
    <property type="entry name" value="Peptidase_M1"/>
    <property type="match status" value="1"/>
</dbReference>
<evidence type="ECO:0000256" key="6">
    <source>
        <dbReference type="ARBA" id="ARBA00022723"/>
    </source>
</evidence>
<comment type="similarity">
    <text evidence="3">Belongs to the peptidase M1 family.</text>
</comment>
<keyword evidence="5" id="KW-0645">Protease</keyword>
<dbReference type="InterPro" id="IPR045357">
    <property type="entry name" value="Aminopeptidase_N-like_N"/>
</dbReference>